<evidence type="ECO:0000256" key="2">
    <source>
        <dbReference type="SAM" id="Phobius"/>
    </source>
</evidence>
<keyword evidence="2" id="KW-0812">Transmembrane</keyword>
<organism evidence="3 4">
    <name type="scientific">Streptomyces solicathayae</name>
    <dbReference type="NCBI Taxonomy" id="3081768"/>
    <lineage>
        <taxon>Bacteria</taxon>
        <taxon>Bacillati</taxon>
        <taxon>Actinomycetota</taxon>
        <taxon>Actinomycetes</taxon>
        <taxon>Kitasatosporales</taxon>
        <taxon>Streptomycetaceae</taxon>
        <taxon>Streptomyces</taxon>
    </lineage>
</organism>
<feature type="transmembrane region" description="Helical" evidence="2">
    <location>
        <begin position="76"/>
        <end position="94"/>
    </location>
</feature>
<gene>
    <name evidence="3" type="ORF">R2D22_21365</name>
</gene>
<dbReference type="Proteomes" id="UP001301731">
    <property type="component" value="Chromosome"/>
</dbReference>
<proteinExistence type="predicted"/>
<evidence type="ECO:0008006" key="5">
    <source>
        <dbReference type="Google" id="ProtNLM"/>
    </source>
</evidence>
<keyword evidence="2" id="KW-0472">Membrane</keyword>
<protein>
    <recommendedName>
        <fullName evidence="5">Integral membrane protein</fullName>
    </recommendedName>
</protein>
<feature type="transmembrane region" description="Helical" evidence="2">
    <location>
        <begin position="114"/>
        <end position="133"/>
    </location>
</feature>
<feature type="compositionally biased region" description="Pro residues" evidence="1">
    <location>
        <begin position="166"/>
        <end position="178"/>
    </location>
</feature>
<feature type="transmembrane region" description="Helical" evidence="2">
    <location>
        <begin position="51"/>
        <end position="71"/>
    </location>
</feature>
<dbReference type="EMBL" id="CP137573">
    <property type="protein sequence ID" value="WOX23792.1"/>
    <property type="molecule type" value="Genomic_DNA"/>
</dbReference>
<reference evidence="3 4" key="1">
    <citation type="submission" date="2023-10" db="EMBL/GenBank/DDBJ databases">
        <title>The genome sequence of Streptomyces sp. HUAS YS2.</title>
        <authorList>
            <person name="Mo P."/>
        </authorList>
    </citation>
    <scope>NUCLEOTIDE SEQUENCE [LARGE SCALE GENOMIC DNA]</scope>
    <source>
        <strain evidence="3 4">HUAS YS2</strain>
    </source>
</reference>
<evidence type="ECO:0000256" key="1">
    <source>
        <dbReference type="SAM" id="MobiDB-lite"/>
    </source>
</evidence>
<keyword evidence="4" id="KW-1185">Reference proteome</keyword>
<accession>A0ABZ0LWK3</accession>
<evidence type="ECO:0000313" key="3">
    <source>
        <dbReference type="EMBL" id="WOX23792.1"/>
    </source>
</evidence>
<feature type="region of interest" description="Disordered" evidence="1">
    <location>
        <begin position="140"/>
        <end position="204"/>
    </location>
</feature>
<name>A0ABZ0LWK3_9ACTN</name>
<sequence>MIRNIVGSVLALAGATAAVWSPFRAWYDGRHGSDYPIEDLFGGITDVRAEVIGSMLLPFAFAALVTLIGVVLRSRLLVALAGLIVLGFSVLWMVRVGQFEGSLTVSGDGTGLGIGVGMAVGGGFLLLLAAVVMSGRHAPHATRLPEPAPTHPTLDGQGHRPEPEPEPYAYPYQPPDPYETPTRTMEAPEPPPGQDPGRHPDQGR</sequence>
<dbReference type="RefSeq" id="WP_318106034.1">
    <property type="nucleotide sequence ID" value="NZ_CP137573.1"/>
</dbReference>
<keyword evidence="2" id="KW-1133">Transmembrane helix</keyword>
<evidence type="ECO:0000313" key="4">
    <source>
        <dbReference type="Proteomes" id="UP001301731"/>
    </source>
</evidence>